<accession>A0A8B8AYR1</accession>
<dbReference type="OrthoDB" id="5402974at2759"/>
<dbReference type="PROSITE" id="PS50039">
    <property type="entry name" value="FORK_HEAD_3"/>
    <property type="match status" value="1"/>
</dbReference>
<reference evidence="6" key="1">
    <citation type="submission" date="2024-06" db="UniProtKB">
        <authorList>
            <consortium name="RefSeq"/>
        </authorList>
    </citation>
    <scope>NUCLEOTIDE SEQUENCE [LARGE SCALE GENOMIC DNA]</scope>
</reference>
<dbReference type="InterPro" id="IPR030456">
    <property type="entry name" value="TF_fork_head_CS_2"/>
</dbReference>
<dbReference type="Pfam" id="PF00250">
    <property type="entry name" value="Forkhead"/>
    <property type="match status" value="1"/>
</dbReference>
<dbReference type="Proteomes" id="UP000694844">
    <property type="component" value="Chromosome 1"/>
</dbReference>
<dbReference type="PANTHER" id="PTHR11829">
    <property type="entry name" value="FORKHEAD BOX PROTEIN"/>
    <property type="match status" value="1"/>
</dbReference>
<dbReference type="RefSeq" id="XP_022295899.1">
    <property type="nucleotide sequence ID" value="XM_022440191.1"/>
</dbReference>
<dbReference type="GeneID" id="111105795"/>
<feature type="region of interest" description="Disordered" evidence="4">
    <location>
        <begin position="66"/>
        <end position="88"/>
    </location>
</feature>
<feature type="region of interest" description="Disordered" evidence="4">
    <location>
        <begin position="1"/>
        <end position="40"/>
    </location>
</feature>
<dbReference type="GO" id="GO:0030154">
    <property type="term" value="P:cell differentiation"/>
    <property type="evidence" value="ECO:0007669"/>
    <property type="project" value="TreeGrafter"/>
</dbReference>
<evidence type="ECO:0000256" key="3">
    <source>
        <dbReference type="PROSITE-ProRule" id="PRU00089"/>
    </source>
</evidence>
<dbReference type="KEGG" id="cvn:111105795"/>
<evidence type="ECO:0000256" key="2">
    <source>
        <dbReference type="ARBA" id="ARBA00023242"/>
    </source>
</evidence>
<dbReference type="PROSITE" id="PS00658">
    <property type="entry name" value="FORK_HEAD_2"/>
    <property type="match status" value="1"/>
</dbReference>
<feature type="compositionally biased region" description="Polar residues" evidence="4">
    <location>
        <begin position="326"/>
        <end position="344"/>
    </location>
</feature>
<dbReference type="SUPFAM" id="SSF46785">
    <property type="entry name" value="Winged helix' DNA-binding domain"/>
    <property type="match status" value="1"/>
</dbReference>
<sequence length="663" mass="76284">MSSKDNAQHIPRVNIHSSTTFHGFKKMNKKSKQKLKASDKSFPPFHGYDDDVHFLKILTKNDKQRIHVYPPFNPKKKQKKRKDKKKIKHPFSTTTFDEELEYESAFEESYEERRRNIQEKISSGIFLFTKTEEKDIHDRADDYCRKIRADIYHYVKPGNSGYNVQDSPCQSNIDGITLEYLLSNKKNKKRNHLINSCYVGSCDFQDPYDNTKVLPIGTRLLRPSGKLVQLVAQVLQESPDGLLQVPQIYAALQNKYPYFRYMEQSAINSWRSSVRHALYQKWFKKVTFTLPKICSKGSYWTLNKEFGLPKPLKSSEKQKTEKIITDSSGTTTDVYGSTEGQSTNPKKKRKYRKRRNTGICQLQFKPTGELLKITTKDDNRKVWNHNVTNSLEELLKVAKQYGLKISLTAAPVQQKMENSPLCGSDPVLSTVPAATIEQVRPISYGIETVNPNPISAIQHSQNLDSSYFNYAPSTTPSSSAHHVPLGHDITQTGHQEMLGNVPTIMTNYETLFVNEYRDSTDRNFSIGDFENDVCEEDDSDELLSAVSIICENRNNENIKSEEDSSSQQSEFQQEVDLFPYNALDTGDFGCFYLPNLVNDDVQCDTLDHWLSLLQSSESRSQTPIREDQVHDDSLFDMSLMNDDTFFQHCKFLDQMEDMRYSTK</sequence>
<protein>
    <submittedName>
        <fullName evidence="7 8">Uncharacterized protein LOC111105795 isoform X1</fullName>
    </submittedName>
</protein>
<dbReference type="AlphaFoldDB" id="A0A8B8AYR1"/>
<dbReference type="InterPro" id="IPR036388">
    <property type="entry name" value="WH-like_DNA-bd_sf"/>
</dbReference>
<feature type="compositionally biased region" description="Basic residues" evidence="4">
    <location>
        <begin position="23"/>
        <end position="35"/>
    </location>
</feature>
<evidence type="ECO:0000313" key="8">
    <source>
        <dbReference type="RefSeq" id="XP_022295899.1"/>
    </source>
</evidence>
<feature type="compositionally biased region" description="Basic residues" evidence="4">
    <location>
        <begin position="74"/>
        <end position="88"/>
    </location>
</feature>
<dbReference type="InterPro" id="IPR036390">
    <property type="entry name" value="WH_DNA-bd_sf"/>
</dbReference>
<gene>
    <name evidence="7 8" type="primary">LOC111105795</name>
</gene>
<feature type="domain" description="Fork-head" evidence="5">
    <location>
        <begin position="222"/>
        <end position="322"/>
    </location>
</feature>
<evidence type="ECO:0000256" key="1">
    <source>
        <dbReference type="ARBA" id="ARBA00023125"/>
    </source>
</evidence>
<dbReference type="InterPro" id="IPR050211">
    <property type="entry name" value="FOX_domain-containing"/>
</dbReference>
<evidence type="ECO:0000259" key="5">
    <source>
        <dbReference type="PROSITE" id="PS50039"/>
    </source>
</evidence>
<name>A0A8B8AYR1_CRAVI</name>
<keyword evidence="6" id="KW-1185">Reference proteome</keyword>
<keyword evidence="1 3" id="KW-0238">DNA-binding</keyword>
<evidence type="ECO:0000313" key="7">
    <source>
        <dbReference type="RefSeq" id="XP_022295893.1"/>
    </source>
</evidence>
<dbReference type="SMART" id="SM00339">
    <property type="entry name" value="FH"/>
    <property type="match status" value="1"/>
</dbReference>
<dbReference type="RefSeq" id="XP_022295893.1">
    <property type="nucleotide sequence ID" value="XM_022440185.1"/>
</dbReference>
<evidence type="ECO:0000256" key="4">
    <source>
        <dbReference type="SAM" id="MobiDB-lite"/>
    </source>
</evidence>
<keyword evidence="2 3" id="KW-0539">Nucleus</keyword>
<dbReference type="GO" id="GO:0000978">
    <property type="term" value="F:RNA polymerase II cis-regulatory region sequence-specific DNA binding"/>
    <property type="evidence" value="ECO:0007669"/>
    <property type="project" value="TreeGrafter"/>
</dbReference>
<dbReference type="Gene3D" id="1.10.10.10">
    <property type="entry name" value="Winged helix-like DNA-binding domain superfamily/Winged helix DNA-binding domain"/>
    <property type="match status" value="1"/>
</dbReference>
<feature type="region of interest" description="Disordered" evidence="4">
    <location>
        <begin position="326"/>
        <end position="352"/>
    </location>
</feature>
<organism evidence="6 7">
    <name type="scientific">Crassostrea virginica</name>
    <name type="common">Eastern oyster</name>
    <dbReference type="NCBI Taxonomy" id="6565"/>
    <lineage>
        <taxon>Eukaryota</taxon>
        <taxon>Metazoa</taxon>
        <taxon>Spiralia</taxon>
        <taxon>Lophotrochozoa</taxon>
        <taxon>Mollusca</taxon>
        <taxon>Bivalvia</taxon>
        <taxon>Autobranchia</taxon>
        <taxon>Pteriomorphia</taxon>
        <taxon>Ostreida</taxon>
        <taxon>Ostreoidea</taxon>
        <taxon>Ostreidae</taxon>
        <taxon>Crassostrea</taxon>
    </lineage>
</organism>
<dbReference type="GO" id="GO:0005634">
    <property type="term" value="C:nucleus"/>
    <property type="evidence" value="ECO:0007669"/>
    <property type="project" value="UniProtKB-SubCell"/>
</dbReference>
<comment type="subcellular location">
    <subcellularLocation>
        <location evidence="3">Nucleus</location>
    </subcellularLocation>
</comment>
<evidence type="ECO:0000313" key="6">
    <source>
        <dbReference type="Proteomes" id="UP000694844"/>
    </source>
</evidence>
<dbReference type="PANTHER" id="PTHR11829:SF343">
    <property type="entry name" value="FORK-HEAD DOMAIN-CONTAINING PROTEIN"/>
    <property type="match status" value="1"/>
</dbReference>
<dbReference type="GO" id="GO:0000981">
    <property type="term" value="F:DNA-binding transcription factor activity, RNA polymerase II-specific"/>
    <property type="evidence" value="ECO:0007669"/>
    <property type="project" value="TreeGrafter"/>
</dbReference>
<feature type="DNA-binding region" description="Fork-head" evidence="3">
    <location>
        <begin position="222"/>
        <end position="322"/>
    </location>
</feature>
<proteinExistence type="predicted"/>
<reference evidence="7 8" key="2">
    <citation type="submission" date="2025-04" db="UniProtKB">
        <authorList>
            <consortium name="RefSeq"/>
        </authorList>
    </citation>
    <scope>IDENTIFICATION</scope>
    <source>
        <tissue evidence="7 8">Whole sample</tissue>
    </source>
</reference>
<dbReference type="InterPro" id="IPR001766">
    <property type="entry name" value="Fork_head_dom"/>
</dbReference>
<dbReference type="GO" id="GO:0009653">
    <property type="term" value="P:anatomical structure morphogenesis"/>
    <property type="evidence" value="ECO:0007669"/>
    <property type="project" value="TreeGrafter"/>
</dbReference>